<protein>
    <submittedName>
        <fullName evidence="3">Uncharacterized protein</fullName>
    </submittedName>
</protein>
<dbReference type="RefSeq" id="WP_256506151.1">
    <property type="nucleotide sequence ID" value="NZ_CP101740.1"/>
</dbReference>
<feature type="transmembrane region" description="Helical" evidence="1">
    <location>
        <begin position="79"/>
        <end position="100"/>
    </location>
</feature>
<evidence type="ECO:0000313" key="4">
    <source>
        <dbReference type="Proteomes" id="UP001058533"/>
    </source>
</evidence>
<organism evidence="3 4">
    <name type="scientific">Sphingomonas qomolangmaensis</name>
    <dbReference type="NCBI Taxonomy" id="2918765"/>
    <lineage>
        <taxon>Bacteria</taxon>
        <taxon>Pseudomonadati</taxon>
        <taxon>Pseudomonadota</taxon>
        <taxon>Alphaproteobacteria</taxon>
        <taxon>Sphingomonadales</taxon>
        <taxon>Sphingomonadaceae</taxon>
        <taxon>Sphingomonas</taxon>
    </lineage>
</organism>
<keyword evidence="1" id="KW-1133">Transmembrane helix</keyword>
<evidence type="ECO:0000313" key="3">
    <source>
        <dbReference type="EMBL" id="UUL82337.1"/>
    </source>
</evidence>
<keyword evidence="1" id="KW-0472">Membrane</keyword>
<dbReference type="EMBL" id="CP101740">
    <property type="protein sequence ID" value="UUL82337.1"/>
    <property type="molecule type" value="Genomic_DNA"/>
</dbReference>
<reference evidence="3" key="1">
    <citation type="submission" date="2022-07" db="EMBL/GenBank/DDBJ databases">
        <title>Sphingomonas sp. nov., a novel bacterium isolated from the north slope of the Mount Everest.</title>
        <authorList>
            <person name="Cui X."/>
            <person name="Liu Y."/>
        </authorList>
    </citation>
    <scope>NUCLEOTIDE SEQUENCE</scope>
    <source>
        <strain evidence="3">S5-59</strain>
    </source>
</reference>
<keyword evidence="1" id="KW-0812">Transmembrane</keyword>
<feature type="chain" id="PRO_5046958369" evidence="2">
    <location>
        <begin position="20"/>
        <end position="146"/>
    </location>
</feature>
<evidence type="ECO:0000256" key="2">
    <source>
        <dbReference type="SAM" id="SignalP"/>
    </source>
</evidence>
<evidence type="ECO:0000256" key="1">
    <source>
        <dbReference type="SAM" id="Phobius"/>
    </source>
</evidence>
<accession>A0ABY5L911</accession>
<feature type="transmembrane region" description="Helical" evidence="1">
    <location>
        <begin position="107"/>
        <end position="128"/>
    </location>
</feature>
<sequence length="146" mass="15433">MNVVLFLVLLLICCSYSAAYGGAPERIAAAIIAAAVAATMVVGSVGFVTFRSAEMGIIAIDAAMAVALMALALRANRYWPMAMTACVGVGLLGHTAVWAAPSIVPQVYAVFHAFSGYPALLILAAGTYRHRRRLLRNGIDRAWSYA</sequence>
<feature type="transmembrane region" description="Helical" evidence="1">
    <location>
        <begin position="27"/>
        <end position="48"/>
    </location>
</feature>
<keyword evidence="2" id="KW-0732">Signal</keyword>
<dbReference type="Proteomes" id="UP001058533">
    <property type="component" value="Chromosome"/>
</dbReference>
<feature type="signal peptide" evidence="2">
    <location>
        <begin position="1"/>
        <end position="19"/>
    </location>
</feature>
<gene>
    <name evidence="3" type="ORF">NMP03_14345</name>
</gene>
<proteinExistence type="predicted"/>
<keyword evidence="4" id="KW-1185">Reference proteome</keyword>
<name>A0ABY5L911_9SPHN</name>
<feature type="transmembrane region" description="Helical" evidence="1">
    <location>
        <begin position="55"/>
        <end position="73"/>
    </location>
</feature>